<reference evidence="2 3" key="1">
    <citation type="submission" date="2018-08" db="EMBL/GenBank/DDBJ databases">
        <title>Draft genome sequence of Pseudoalteromonas donghaensis HJ51.</title>
        <authorList>
            <person name="Oh J."/>
            <person name="Roh D."/>
        </authorList>
    </citation>
    <scope>NUCLEOTIDE SEQUENCE [LARGE SCALE GENOMIC DNA]</scope>
    <source>
        <strain evidence="2 3">HJ51</strain>
        <plasmid evidence="2 3">unnamed1</plasmid>
    </source>
</reference>
<dbReference type="SUPFAM" id="SSF56024">
    <property type="entry name" value="Phospholipase D/nuclease"/>
    <property type="match status" value="2"/>
</dbReference>
<dbReference type="PROSITE" id="PS51257">
    <property type="entry name" value="PROKAR_LIPOPROTEIN"/>
    <property type="match status" value="1"/>
</dbReference>
<organism evidence="2 3">
    <name type="scientific">Pseudoalteromonas lipolytica</name>
    <dbReference type="NCBI Taxonomy" id="570156"/>
    <lineage>
        <taxon>Bacteria</taxon>
        <taxon>Pseudomonadati</taxon>
        <taxon>Pseudomonadota</taxon>
        <taxon>Gammaproteobacteria</taxon>
        <taxon>Alteromonadales</taxon>
        <taxon>Pseudoalteromonadaceae</taxon>
        <taxon>Pseudoalteromonas</taxon>
    </lineage>
</organism>
<evidence type="ECO:0000313" key="2">
    <source>
        <dbReference type="EMBL" id="AXV66910.1"/>
    </source>
</evidence>
<sequence>MIINSFKATFCAVLIFTITGCAQLPSRESIQPSYAISADTPSTIGEAVGSNHPGLSGFYPLVDGVDAFVARLALIDSAEHTIDVQYYLYHRQQTTILFTAFLLKAAERGVRVRLLLDDLSQADSELDLAALAVHPNVEVRLFNPFPNRRFRALGFITNYSQLSRRMHNKSFIVDNRIFITGGRNIGNAYFSAEDHSEFIDLDVMSVGDIVPEASDAFDLYWNHTLSYPVQNLHGERDEQSLIEITKTLENYVADNQQSNYVEQLRESAFVNRLLNDEIEFDWQESTLFYDHPDKVMNDVDEKSANMSPSLFKKMGEPKRKAIIVSPYFIPREQGTQLLTSWVKKGVDVTVLTNSLAATDVSAVHAGYKKYRADLVRGGVKLWELKPSDLVAIKRKAGRKVTGSSQASLHAKTMTFDDEKIFVGTMNLDPRSLDLNTEMGVLIDSEKLSGFLAHWVDKKMPEYAWKVELKSPDDDELIWLDTISNQQFDEEPQTSSWRRFQVWFISLFPIEDEL</sequence>
<dbReference type="Pfam" id="PF13091">
    <property type="entry name" value="PLDc_2"/>
    <property type="match status" value="2"/>
</dbReference>
<evidence type="ECO:0000313" key="3">
    <source>
        <dbReference type="Proteomes" id="UP000264605"/>
    </source>
</evidence>
<dbReference type="RefSeq" id="WP_081759752.1">
    <property type="nucleotide sequence ID" value="NZ_CP032091.1"/>
</dbReference>
<dbReference type="KEGG" id="pdj:D0907_16400"/>
<evidence type="ECO:0000259" key="1">
    <source>
        <dbReference type="PROSITE" id="PS50035"/>
    </source>
</evidence>
<geneLocation type="plasmid" evidence="2 3">
    <name>unnamed1</name>
</geneLocation>
<dbReference type="InterPro" id="IPR025202">
    <property type="entry name" value="PLD-like_dom"/>
</dbReference>
<dbReference type="InterPro" id="IPR001736">
    <property type="entry name" value="PLipase_D/transphosphatidylase"/>
</dbReference>
<accession>A0AAD0WDY9</accession>
<dbReference type="Gene3D" id="3.30.870.10">
    <property type="entry name" value="Endonuclease Chain A"/>
    <property type="match status" value="2"/>
</dbReference>
<feature type="domain" description="PLD phosphodiesterase" evidence="1">
    <location>
        <begin position="162"/>
        <end position="189"/>
    </location>
</feature>
<dbReference type="CDD" id="cd09111">
    <property type="entry name" value="PLDc_ymdC_like_1"/>
    <property type="match status" value="1"/>
</dbReference>
<dbReference type="PANTHER" id="PTHR21248">
    <property type="entry name" value="CARDIOLIPIN SYNTHASE"/>
    <property type="match status" value="1"/>
</dbReference>
<dbReference type="PANTHER" id="PTHR21248:SF12">
    <property type="entry name" value="CARDIOLIPIN SYNTHASE C"/>
    <property type="match status" value="1"/>
</dbReference>
<dbReference type="PROSITE" id="PS50035">
    <property type="entry name" value="PLD"/>
    <property type="match status" value="2"/>
</dbReference>
<proteinExistence type="predicted"/>
<dbReference type="Proteomes" id="UP000264605">
    <property type="component" value="Plasmid unnamed1"/>
</dbReference>
<keyword evidence="2" id="KW-0614">Plasmid</keyword>
<dbReference type="SMART" id="SM00155">
    <property type="entry name" value="PLDc"/>
    <property type="match status" value="2"/>
</dbReference>
<dbReference type="EMBL" id="CP032091">
    <property type="protein sequence ID" value="AXV66910.1"/>
    <property type="molecule type" value="Genomic_DNA"/>
</dbReference>
<dbReference type="GeneID" id="99507062"/>
<dbReference type="GO" id="GO:0032049">
    <property type="term" value="P:cardiolipin biosynthetic process"/>
    <property type="evidence" value="ECO:0007669"/>
    <property type="project" value="UniProtKB-ARBA"/>
</dbReference>
<name>A0AAD0WDY9_9GAMM</name>
<protein>
    <submittedName>
        <fullName evidence="2">Phospholipase D family protein</fullName>
    </submittedName>
</protein>
<gene>
    <name evidence="2" type="ORF">D0907_16400</name>
</gene>
<feature type="domain" description="PLD phosphodiesterase" evidence="1">
    <location>
        <begin position="404"/>
        <end position="431"/>
    </location>
</feature>
<dbReference type="GO" id="GO:0030572">
    <property type="term" value="F:phosphatidyltransferase activity"/>
    <property type="evidence" value="ECO:0007669"/>
    <property type="project" value="UniProtKB-ARBA"/>
</dbReference>
<dbReference type="AlphaFoldDB" id="A0AAD0WDY9"/>
<dbReference type="CDD" id="cd09113">
    <property type="entry name" value="PLDc_ymdC_like_2"/>
    <property type="match status" value="1"/>
</dbReference>